<comment type="caution">
    <text evidence="2">The sequence shown here is derived from an EMBL/GenBank/DDBJ whole genome shotgun (WGS) entry which is preliminary data.</text>
</comment>
<keyword evidence="3" id="KW-1185">Reference proteome</keyword>
<dbReference type="InterPro" id="IPR038434">
    <property type="entry name" value="YARHG_sf"/>
</dbReference>
<dbReference type="OrthoDB" id="3252967at2"/>
<organism evidence="2 3">
    <name type="scientific">Hymenobacter setariae</name>
    <dbReference type="NCBI Taxonomy" id="2594794"/>
    <lineage>
        <taxon>Bacteria</taxon>
        <taxon>Pseudomonadati</taxon>
        <taxon>Bacteroidota</taxon>
        <taxon>Cytophagia</taxon>
        <taxon>Cytophagales</taxon>
        <taxon>Hymenobacteraceae</taxon>
        <taxon>Hymenobacter</taxon>
    </lineage>
</organism>
<evidence type="ECO:0000259" key="1">
    <source>
        <dbReference type="SMART" id="SM01324"/>
    </source>
</evidence>
<dbReference type="Pfam" id="PF13308">
    <property type="entry name" value="YARHG"/>
    <property type="match status" value="1"/>
</dbReference>
<dbReference type="InterPro" id="IPR025582">
    <property type="entry name" value="YARHG_dom"/>
</dbReference>
<accession>A0A558BL31</accession>
<gene>
    <name evidence="2" type="ORF">FNT36_22690</name>
</gene>
<dbReference type="EMBL" id="VMRJ01000007">
    <property type="protein sequence ID" value="TVT37221.1"/>
    <property type="molecule type" value="Genomic_DNA"/>
</dbReference>
<dbReference type="AlphaFoldDB" id="A0A558BL31"/>
<dbReference type="Gene3D" id="1.20.58.1690">
    <property type="match status" value="1"/>
</dbReference>
<evidence type="ECO:0000313" key="3">
    <source>
        <dbReference type="Proteomes" id="UP000317624"/>
    </source>
</evidence>
<sequence>MSSSVDKGQLEVGARTGKLADYYEGNYSQASYKVLKPAELTRYTQEKLTLMRNEVFARYGYTFSKNEKLRLYFTKKEWYQAEKVSLDLVLTPIEKKNLLTIQSGEAQATLAK</sequence>
<protein>
    <submittedName>
        <fullName evidence="2">YARHG domain-containing protein</fullName>
    </submittedName>
</protein>
<dbReference type="Proteomes" id="UP000317624">
    <property type="component" value="Unassembled WGS sequence"/>
</dbReference>
<evidence type="ECO:0000313" key="2">
    <source>
        <dbReference type="EMBL" id="TVT37221.1"/>
    </source>
</evidence>
<dbReference type="SMART" id="SM01324">
    <property type="entry name" value="YARHG"/>
    <property type="match status" value="1"/>
</dbReference>
<proteinExistence type="predicted"/>
<feature type="domain" description="YARHG" evidence="1">
    <location>
        <begin position="23"/>
        <end position="106"/>
    </location>
</feature>
<reference evidence="2 3" key="1">
    <citation type="submission" date="2019-07" db="EMBL/GenBank/DDBJ databases">
        <title>Hymenobacter sp. straun FUR1 Genome sequencing and assembly.</title>
        <authorList>
            <person name="Chhetri G."/>
        </authorList>
    </citation>
    <scope>NUCLEOTIDE SEQUENCE [LARGE SCALE GENOMIC DNA]</scope>
    <source>
        <strain evidence="2 3">Fur1</strain>
    </source>
</reference>
<name>A0A558BL31_9BACT</name>